<keyword evidence="3" id="KW-1185">Reference proteome</keyword>
<gene>
    <name evidence="4" type="primary">LOC106812990</name>
</gene>
<reference evidence="4" key="1">
    <citation type="submission" date="2025-08" db="UniProtKB">
        <authorList>
            <consortium name="RefSeq"/>
        </authorList>
    </citation>
    <scope>IDENTIFICATION</scope>
</reference>
<dbReference type="GeneID" id="106812990"/>
<dbReference type="RefSeq" id="XP_014672516.1">
    <property type="nucleotide sequence ID" value="XM_014817030.1"/>
</dbReference>
<evidence type="ECO:0000259" key="2">
    <source>
        <dbReference type="Pfam" id="PF13843"/>
    </source>
</evidence>
<dbReference type="PANTHER" id="PTHR47272:SF1">
    <property type="entry name" value="PIGGYBAC TRANSPOSABLE ELEMENT-DERIVED PROTEIN 3-LIKE"/>
    <property type="match status" value="1"/>
</dbReference>
<dbReference type="Pfam" id="PF13843">
    <property type="entry name" value="DDE_Tnp_1_7"/>
    <property type="match status" value="1"/>
</dbReference>
<dbReference type="PANTHER" id="PTHR47272">
    <property type="entry name" value="DDE_TNP_1_7 DOMAIN-CONTAINING PROTEIN"/>
    <property type="match status" value="1"/>
</dbReference>
<feature type="region of interest" description="Disordered" evidence="1">
    <location>
        <begin position="38"/>
        <end position="67"/>
    </location>
</feature>
<feature type="domain" description="PiggyBac transposable element-derived protein" evidence="2">
    <location>
        <begin position="69"/>
        <end position="315"/>
    </location>
</feature>
<feature type="compositionally biased region" description="Acidic residues" evidence="1">
    <location>
        <begin position="38"/>
        <end position="59"/>
    </location>
</feature>
<dbReference type="Proteomes" id="UP000695022">
    <property type="component" value="Unplaced"/>
</dbReference>
<evidence type="ECO:0000256" key="1">
    <source>
        <dbReference type="SAM" id="MobiDB-lite"/>
    </source>
</evidence>
<protein>
    <submittedName>
        <fullName evidence="4">PiggyBac transposable element-derived protein 3-like</fullName>
    </submittedName>
</protein>
<proteinExistence type="predicted"/>
<name>A0ABM1EJZ5_PRICU</name>
<evidence type="ECO:0000313" key="3">
    <source>
        <dbReference type="Proteomes" id="UP000695022"/>
    </source>
</evidence>
<organism evidence="3 4">
    <name type="scientific">Priapulus caudatus</name>
    <name type="common">Priapulid worm</name>
    <dbReference type="NCBI Taxonomy" id="37621"/>
    <lineage>
        <taxon>Eukaryota</taxon>
        <taxon>Metazoa</taxon>
        <taxon>Ecdysozoa</taxon>
        <taxon>Scalidophora</taxon>
        <taxon>Priapulida</taxon>
        <taxon>Priapulimorpha</taxon>
        <taxon>Priapulimorphida</taxon>
        <taxon>Priapulidae</taxon>
        <taxon>Priapulus</taxon>
    </lineage>
</organism>
<accession>A0ABM1EJZ5</accession>
<dbReference type="InterPro" id="IPR029526">
    <property type="entry name" value="PGBD"/>
</dbReference>
<sequence length="324" mass="37366">MATCIYVSLNIWIRDGKSDVQDVLEVLDELDSEFDELASGDSDDGWLDDNYDVDSDNESSPDKPREDLSPYRYFKRFVNDDMFANLAMETNNYAHQKLGISLQTTAEKLETVTGMYFSMGLVKMPVVGGYWKTDTRYTPVADMMSRNRFQKITLYFHITNNLLATDAEKENRAWKLRPWLRDLNANFAKLSPGQNQCVDEIMMTFKRRSLLKQYLPKKPKKLGFKLWARCAATGFLHAFDIYQGRCTGMGTDTDLPGHADCMRTGGNVVLKLCSSLPEKHNFKIFADNFISDFQMIHELRKKGFFYTGTININRVHDRSKPKRN</sequence>
<evidence type="ECO:0000313" key="4">
    <source>
        <dbReference type="RefSeq" id="XP_014672516.1"/>
    </source>
</evidence>